<evidence type="ECO:0008006" key="4">
    <source>
        <dbReference type="Google" id="ProtNLM"/>
    </source>
</evidence>
<dbReference type="Gene3D" id="3.30.760.10">
    <property type="entry name" value="RNA Cap, Translation Initiation Factor Eif4e"/>
    <property type="match status" value="1"/>
</dbReference>
<dbReference type="InterPro" id="IPR003615">
    <property type="entry name" value="HNH_nuc"/>
</dbReference>
<dbReference type="PANTHER" id="PTHR31977:SF1">
    <property type="entry name" value="UPF0696 PROTEIN C11ORF68"/>
    <property type="match status" value="1"/>
</dbReference>
<dbReference type="PANTHER" id="PTHR31977">
    <property type="entry name" value="UPF0696 PROTEIN C11ORF68"/>
    <property type="match status" value="1"/>
</dbReference>
<evidence type="ECO:0000313" key="3">
    <source>
        <dbReference type="Proteomes" id="UP000054166"/>
    </source>
</evidence>
<dbReference type="InterPro" id="IPR023398">
    <property type="entry name" value="TIF_eIF4e-like"/>
</dbReference>
<keyword evidence="3" id="KW-1185">Reference proteome</keyword>
<evidence type="ECO:0000313" key="2">
    <source>
        <dbReference type="EMBL" id="KIM92359.1"/>
    </source>
</evidence>
<name>A0A0C3GLA1_PILCF</name>
<dbReference type="EMBL" id="KN832970">
    <property type="protein sequence ID" value="KIM92359.1"/>
    <property type="molecule type" value="Genomic_DNA"/>
</dbReference>
<reference evidence="3" key="2">
    <citation type="submission" date="2015-01" db="EMBL/GenBank/DDBJ databases">
        <title>Evolutionary Origins and Diversification of the Mycorrhizal Mutualists.</title>
        <authorList>
            <consortium name="DOE Joint Genome Institute"/>
            <consortium name="Mycorrhizal Genomics Consortium"/>
            <person name="Kohler A."/>
            <person name="Kuo A."/>
            <person name="Nagy L.G."/>
            <person name="Floudas D."/>
            <person name="Copeland A."/>
            <person name="Barry K.W."/>
            <person name="Cichocki N."/>
            <person name="Veneault-Fourrey C."/>
            <person name="LaButti K."/>
            <person name="Lindquist E.A."/>
            <person name="Lipzen A."/>
            <person name="Lundell T."/>
            <person name="Morin E."/>
            <person name="Murat C."/>
            <person name="Riley R."/>
            <person name="Ohm R."/>
            <person name="Sun H."/>
            <person name="Tunlid A."/>
            <person name="Henrissat B."/>
            <person name="Grigoriev I.V."/>
            <person name="Hibbett D.S."/>
            <person name="Martin F."/>
        </authorList>
    </citation>
    <scope>NUCLEOTIDE SEQUENCE [LARGE SCALE GENOMIC DNA]</scope>
    <source>
        <strain evidence="3">F 1598</strain>
    </source>
</reference>
<dbReference type="Pfam" id="PF08939">
    <property type="entry name" value="Bles03"/>
    <property type="match status" value="1"/>
</dbReference>
<proteinExistence type="inferred from homology"/>
<dbReference type="HOGENOM" id="CLU_652215_0_0_1"/>
<dbReference type="AlphaFoldDB" id="A0A0C3GLA1"/>
<dbReference type="CDD" id="cd00085">
    <property type="entry name" value="HNHc"/>
    <property type="match status" value="1"/>
</dbReference>
<gene>
    <name evidence="2" type="ORF">PILCRDRAFT_94245</name>
</gene>
<dbReference type="SUPFAM" id="SSF55418">
    <property type="entry name" value="eIF4e-like"/>
    <property type="match status" value="1"/>
</dbReference>
<organism evidence="2 3">
    <name type="scientific">Piloderma croceum (strain F 1598)</name>
    <dbReference type="NCBI Taxonomy" id="765440"/>
    <lineage>
        <taxon>Eukaryota</taxon>
        <taxon>Fungi</taxon>
        <taxon>Dikarya</taxon>
        <taxon>Basidiomycota</taxon>
        <taxon>Agaricomycotina</taxon>
        <taxon>Agaricomycetes</taxon>
        <taxon>Agaricomycetidae</taxon>
        <taxon>Atheliales</taxon>
        <taxon>Atheliaceae</taxon>
        <taxon>Piloderma</taxon>
    </lineage>
</organism>
<protein>
    <recommendedName>
        <fullName evidence="4">HNH nuclease domain-containing protein</fullName>
    </recommendedName>
</protein>
<accession>A0A0C3GLA1</accession>
<comment type="similarity">
    <text evidence="1">Belongs to the UPF0696 family.</text>
</comment>
<evidence type="ECO:0000256" key="1">
    <source>
        <dbReference type="ARBA" id="ARBA00010568"/>
    </source>
</evidence>
<reference evidence="2 3" key="1">
    <citation type="submission" date="2014-04" db="EMBL/GenBank/DDBJ databases">
        <authorList>
            <consortium name="DOE Joint Genome Institute"/>
            <person name="Kuo A."/>
            <person name="Tarkka M."/>
            <person name="Buscot F."/>
            <person name="Kohler A."/>
            <person name="Nagy L.G."/>
            <person name="Floudas D."/>
            <person name="Copeland A."/>
            <person name="Barry K.W."/>
            <person name="Cichocki N."/>
            <person name="Veneault-Fourrey C."/>
            <person name="LaButti K."/>
            <person name="Lindquist E.A."/>
            <person name="Lipzen A."/>
            <person name="Lundell T."/>
            <person name="Morin E."/>
            <person name="Murat C."/>
            <person name="Sun H."/>
            <person name="Tunlid A."/>
            <person name="Henrissat B."/>
            <person name="Grigoriev I.V."/>
            <person name="Hibbett D.S."/>
            <person name="Martin F."/>
            <person name="Nordberg H.P."/>
            <person name="Cantor M.N."/>
            <person name="Hua S.X."/>
        </authorList>
    </citation>
    <scope>NUCLEOTIDE SEQUENCE [LARGE SCALE GENOMIC DNA]</scope>
    <source>
        <strain evidence="2 3">F 1598</strain>
    </source>
</reference>
<dbReference type="InParanoid" id="A0A0C3GLA1"/>
<dbReference type="OrthoDB" id="10067381at2759"/>
<dbReference type="InterPro" id="IPR015034">
    <property type="entry name" value="Bles03"/>
</dbReference>
<dbReference type="Proteomes" id="UP000054166">
    <property type="component" value="Unassembled WGS sequence"/>
</dbReference>
<sequence length="400" mass="44734">MDPVIPPAELATDSTPTPLHLSVTRTWGNHALPVKSPEWRALRADVLERDNRTCASCAYPSPHPRGRGLKIDHRDGNASNNHPANLRIHCPPCEAIRHCRFAGIERWLILAKSDIDQAEIVRRTRKLFEGSGSIPNVLEVDACAVRVKIGTVNLANKLMKVDREDLSEEDKGLRGFFTQDAKDLFAVTMDIEPTQPALPNALDPQAPETLETERYPPWITFSPEKHSTLQNFFIRWPPSTTSKSKVAWISIRNPRLPDANDHGSADEHGINQAWETTCAGRQPTTADLDELAQQFNELTGKWMIFAPPGQINALWSRIGTATHAGTLGISAKVSPENDSGSHVICIHTQDYTDEIDVDRVRGGLRRLGVKWRIGYKPDIYTHCRVYMGNTWGIAPTRYHT</sequence>